<organism evidence="2 3">
    <name type="scientific">Oceanitalea stevensii</name>
    <dbReference type="NCBI Taxonomy" id="2763072"/>
    <lineage>
        <taxon>Bacteria</taxon>
        <taxon>Bacillati</taxon>
        <taxon>Actinomycetota</taxon>
        <taxon>Actinomycetes</taxon>
        <taxon>Micrococcales</taxon>
        <taxon>Bogoriellaceae</taxon>
        <taxon>Georgenia</taxon>
    </lineage>
</organism>
<dbReference type="EMBL" id="JACSPO010000012">
    <property type="protein sequence ID" value="MBD8063523.1"/>
    <property type="molecule type" value="Genomic_DNA"/>
</dbReference>
<accession>A0ABR8Z6C2</accession>
<dbReference type="InterPro" id="IPR050986">
    <property type="entry name" value="GutQ/KpsF_isomerases"/>
</dbReference>
<evidence type="ECO:0000259" key="1">
    <source>
        <dbReference type="PROSITE" id="PS51464"/>
    </source>
</evidence>
<dbReference type="PANTHER" id="PTHR42745:SF1">
    <property type="entry name" value="ARABINOSE 5-PHOSPHATE ISOMERASE KDSD"/>
    <property type="match status" value="1"/>
</dbReference>
<dbReference type="InterPro" id="IPR046348">
    <property type="entry name" value="SIS_dom_sf"/>
</dbReference>
<dbReference type="RefSeq" id="WP_110851707.1">
    <property type="nucleotide sequence ID" value="NZ_JACSPO010000012.1"/>
</dbReference>
<keyword evidence="3" id="KW-1185">Reference proteome</keyword>
<gene>
    <name evidence="2" type="ORF">H9624_14460</name>
</gene>
<name>A0ABR8Z6C2_9MICO</name>
<evidence type="ECO:0000313" key="2">
    <source>
        <dbReference type="EMBL" id="MBD8063523.1"/>
    </source>
</evidence>
<dbReference type="PANTHER" id="PTHR42745">
    <property type="match status" value="1"/>
</dbReference>
<proteinExistence type="predicted"/>
<evidence type="ECO:0000313" key="3">
    <source>
        <dbReference type="Proteomes" id="UP000661894"/>
    </source>
</evidence>
<comment type="caution">
    <text evidence="2">The sequence shown here is derived from an EMBL/GenBank/DDBJ whole genome shotgun (WGS) entry which is preliminary data.</text>
</comment>
<dbReference type="Proteomes" id="UP000661894">
    <property type="component" value="Unassembled WGS sequence"/>
</dbReference>
<dbReference type="PROSITE" id="PS51464">
    <property type="entry name" value="SIS"/>
    <property type="match status" value="1"/>
</dbReference>
<dbReference type="SUPFAM" id="SSF53697">
    <property type="entry name" value="SIS domain"/>
    <property type="match status" value="1"/>
</dbReference>
<feature type="domain" description="SIS" evidence="1">
    <location>
        <begin position="36"/>
        <end position="178"/>
    </location>
</feature>
<dbReference type="Pfam" id="PF01380">
    <property type="entry name" value="SIS"/>
    <property type="match status" value="1"/>
</dbReference>
<reference evidence="2 3" key="1">
    <citation type="submission" date="2020-08" db="EMBL/GenBank/DDBJ databases">
        <title>A Genomic Blueprint of the Chicken Gut Microbiome.</title>
        <authorList>
            <person name="Gilroy R."/>
            <person name="Ravi A."/>
            <person name="Getino M."/>
            <person name="Pursley I."/>
            <person name="Horton D.L."/>
            <person name="Alikhan N.-F."/>
            <person name="Baker D."/>
            <person name="Gharbi K."/>
            <person name="Hall N."/>
            <person name="Watson M."/>
            <person name="Adriaenssens E.M."/>
            <person name="Foster-Nyarko E."/>
            <person name="Jarju S."/>
            <person name="Secka A."/>
            <person name="Antonio M."/>
            <person name="Oren A."/>
            <person name="Chaudhuri R."/>
            <person name="La Ragione R.M."/>
            <person name="Hildebrand F."/>
            <person name="Pallen M.J."/>
        </authorList>
    </citation>
    <scope>NUCLEOTIDE SEQUENCE [LARGE SCALE GENOMIC DNA]</scope>
    <source>
        <strain evidence="2 3">Sa1BUA1</strain>
    </source>
</reference>
<dbReference type="InterPro" id="IPR001347">
    <property type="entry name" value="SIS_dom"/>
</dbReference>
<protein>
    <submittedName>
        <fullName evidence="2">SIS domain-containing protein</fullName>
    </submittedName>
</protein>
<dbReference type="Gene3D" id="3.40.50.10490">
    <property type="entry name" value="Glucose-6-phosphate isomerase like protein, domain 1"/>
    <property type="match status" value="1"/>
</dbReference>
<sequence>MMDRQEQLRAAATFIEQEGAAVARVAAQVDESLLGVADLIREAGGKVIVTGSGTSGTIARRLAHLLSVTGTPALYQNPGDGLHGSLGVATAGDVVIAISKGGESSELAEFIQRTTDRGAKGVVITASPESSLAKAADVVVVVDSDSADPGGIIAMGSTLATAAWGDALAILLMNEGGYTWEKVLHSHPGGAVGKNADELLKSVDG</sequence>